<evidence type="ECO:0000313" key="2">
    <source>
        <dbReference type="Proteomes" id="UP000593713"/>
    </source>
</evidence>
<evidence type="ECO:0000313" key="1">
    <source>
        <dbReference type="EMBL" id="QOR56732.1"/>
    </source>
</evidence>
<dbReference type="EMBL" id="MT774396">
    <property type="protein sequence ID" value="QOR56732.1"/>
    <property type="molecule type" value="Genomic_DNA"/>
</dbReference>
<accession>A0A7M1RSG9</accession>
<organism evidence="1 2">
    <name type="scientific">uncultured phage cr53_1</name>
    <dbReference type="NCBI Taxonomy" id="2772080"/>
    <lineage>
        <taxon>Viruses</taxon>
        <taxon>Duplodnaviria</taxon>
        <taxon>Heunggongvirae</taxon>
        <taxon>Uroviricota</taxon>
        <taxon>Caudoviricetes</taxon>
        <taxon>Crassvirales</taxon>
        <taxon>Suoliviridae</taxon>
        <taxon>Loutivirinae</taxon>
        <taxon>Blohavirus</taxon>
        <taxon>Blohavirus americanus</taxon>
    </lineage>
</organism>
<protein>
    <submittedName>
        <fullName evidence="1">Uncharacterized protein</fullName>
    </submittedName>
</protein>
<dbReference type="Proteomes" id="UP000593713">
    <property type="component" value="Segment"/>
</dbReference>
<reference evidence="1 2" key="1">
    <citation type="submission" date="2020-07" db="EMBL/GenBank/DDBJ databases">
        <title>Taxonomic proposal: Crassvirales, a new order of highly abundant and diverse bacterial viruses.</title>
        <authorList>
            <person name="Shkoporov A.N."/>
            <person name="Stockdale S.R."/>
            <person name="Guerin E."/>
            <person name="Ross R.P."/>
            <person name="Hill C."/>
        </authorList>
    </citation>
    <scope>NUCLEOTIDE SEQUENCE [LARGE SCALE GENOMIC DNA]</scope>
</reference>
<dbReference type="GeneID" id="65130649"/>
<sequence>MNWFKETWWIIKLLFTKVKADKVEYKHMDHYPFSGYSAMSWCGYLLSRKPESQIKPTTWNHENIHLYEAKDKKRWISYYWSYVWEWIKGNPIIYPASSAYYTIPYEMEAYANDDNFDYLKTRKPEDLDKYKIKDRKKTYKANKKNWRQYLKTIK</sequence>
<proteinExistence type="predicted"/>
<dbReference type="RefSeq" id="YP_010112184.1">
    <property type="nucleotide sequence ID" value="NC_055889.1"/>
</dbReference>
<dbReference type="KEGG" id="vg:65130649"/>
<name>A0A7M1RSG9_9CAUD</name>
<keyword evidence="2" id="KW-1185">Reference proteome</keyword>